<dbReference type="SUPFAM" id="SSF50465">
    <property type="entry name" value="EF-Tu/eEF-1alpha/eIF2-gamma C-terminal domain"/>
    <property type="match status" value="1"/>
</dbReference>
<keyword evidence="2" id="KW-0342">GTP-binding</keyword>
<dbReference type="KEGG" id="vcn:VOLCADRAFT_34197"/>
<dbReference type="InParanoid" id="D8U6V2"/>
<keyword evidence="1" id="KW-0547">Nucleotide-binding</keyword>
<dbReference type="InterPro" id="IPR054696">
    <property type="entry name" value="GTP-eEF1A_C"/>
</dbReference>
<organism evidence="5">
    <name type="scientific">Volvox carteri f. nagariensis</name>
    <dbReference type="NCBI Taxonomy" id="3068"/>
    <lineage>
        <taxon>Eukaryota</taxon>
        <taxon>Viridiplantae</taxon>
        <taxon>Chlorophyta</taxon>
        <taxon>core chlorophytes</taxon>
        <taxon>Chlorophyceae</taxon>
        <taxon>CS clade</taxon>
        <taxon>Chlamydomonadales</taxon>
        <taxon>Volvocaceae</taxon>
        <taxon>Volvox</taxon>
    </lineage>
</organism>
<dbReference type="Pfam" id="PF22594">
    <property type="entry name" value="GTP-eEF1A_C"/>
    <property type="match status" value="1"/>
</dbReference>
<evidence type="ECO:0000313" key="5">
    <source>
        <dbReference type="Proteomes" id="UP000001058"/>
    </source>
</evidence>
<evidence type="ECO:0000256" key="1">
    <source>
        <dbReference type="ARBA" id="ARBA00022741"/>
    </source>
</evidence>
<reference evidence="4 5" key="1">
    <citation type="journal article" date="2010" name="Science">
        <title>Genomic analysis of organismal complexity in the multicellular green alga Volvox carteri.</title>
        <authorList>
            <person name="Prochnik S.E."/>
            <person name="Umen J."/>
            <person name="Nedelcu A.M."/>
            <person name="Hallmann A."/>
            <person name="Miller S.M."/>
            <person name="Nishii I."/>
            <person name="Ferris P."/>
            <person name="Kuo A."/>
            <person name="Mitros T."/>
            <person name="Fritz-Laylin L.K."/>
            <person name="Hellsten U."/>
            <person name="Chapman J."/>
            <person name="Simakov O."/>
            <person name="Rensing S.A."/>
            <person name="Terry A."/>
            <person name="Pangilinan J."/>
            <person name="Kapitonov V."/>
            <person name="Jurka J."/>
            <person name="Salamov A."/>
            <person name="Shapiro H."/>
            <person name="Schmutz J."/>
            <person name="Grimwood J."/>
            <person name="Lindquist E."/>
            <person name="Lucas S."/>
            <person name="Grigoriev I.V."/>
            <person name="Schmitt R."/>
            <person name="Kirk D."/>
            <person name="Rokhsar D.S."/>
        </authorList>
    </citation>
    <scope>NUCLEOTIDE SEQUENCE [LARGE SCALE GENOMIC DNA]</scope>
    <source>
        <strain evidence="5">f. Nagariensis / Eve</strain>
    </source>
</reference>
<accession>D8U6V2</accession>
<dbReference type="AlphaFoldDB" id="D8U6V2"/>
<dbReference type="Gene3D" id="2.40.30.10">
    <property type="entry name" value="Translation factors"/>
    <property type="match status" value="2"/>
</dbReference>
<dbReference type="RefSeq" id="XP_002954426.1">
    <property type="nucleotide sequence ID" value="XM_002954380.1"/>
</dbReference>
<gene>
    <name evidence="4" type="ORF">VOLCADRAFT_34197</name>
</gene>
<dbReference type="OrthoDB" id="342024at2759"/>
<dbReference type="eggNOG" id="KOG0052">
    <property type="taxonomic scope" value="Eukaryota"/>
</dbReference>
<dbReference type="InterPro" id="IPR009001">
    <property type="entry name" value="Transl_elong_EF1A/Init_IF2_C"/>
</dbReference>
<evidence type="ECO:0000256" key="2">
    <source>
        <dbReference type="ARBA" id="ARBA00023134"/>
    </source>
</evidence>
<dbReference type="GeneID" id="9624424"/>
<evidence type="ECO:0000313" key="4">
    <source>
        <dbReference type="EMBL" id="EFJ44576.1"/>
    </source>
</evidence>
<dbReference type="EMBL" id="GL378363">
    <property type="protein sequence ID" value="EFJ44576.1"/>
    <property type="molecule type" value="Genomic_DNA"/>
</dbReference>
<dbReference type="GO" id="GO:0005525">
    <property type="term" value="F:GTP binding"/>
    <property type="evidence" value="ECO:0007669"/>
    <property type="project" value="UniProtKB-KW"/>
</dbReference>
<protein>
    <recommendedName>
        <fullName evidence="3">GTP-eEF1A C-terminal domain-containing protein</fullName>
    </recommendedName>
</protein>
<dbReference type="PANTHER" id="PTHR44830">
    <property type="entry name" value="ELONGATION FACTOR 1 ALPHA"/>
    <property type="match status" value="1"/>
</dbReference>
<dbReference type="InterPro" id="IPR009000">
    <property type="entry name" value="Transl_B-barrel_sf"/>
</dbReference>
<keyword evidence="5" id="KW-1185">Reference proteome</keyword>
<feature type="domain" description="GTP-eEF1A C-terminal" evidence="3">
    <location>
        <begin position="93"/>
        <end position="174"/>
    </location>
</feature>
<dbReference type="Proteomes" id="UP000001058">
    <property type="component" value="Unassembled WGS sequence"/>
</dbReference>
<feature type="non-terminal residue" evidence="4">
    <location>
        <position position="1"/>
    </location>
</feature>
<name>D8U6V2_VOLCA</name>
<feature type="non-terminal residue" evidence="4">
    <location>
        <position position="174"/>
    </location>
</feature>
<evidence type="ECO:0000259" key="3">
    <source>
        <dbReference type="Pfam" id="PF22594"/>
    </source>
</evidence>
<dbReference type="STRING" id="3068.D8U6V2"/>
<proteinExistence type="predicted"/>
<dbReference type="SUPFAM" id="SSF50447">
    <property type="entry name" value="Translation proteins"/>
    <property type="match status" value="1"/>
</dbReference>
<sequence>QGVYKVGGIGTVPAGRVACGSARPGSATSALTSVVRSLESFHDSRGSAAAGEWVGLAVKGVPAWRVRRGDVVSDAGDQPARFAVRFTARIRSRPGCLRPGYVALVHVHTAHAPCRLVSSRRCDTKGTGEMLGERLDEQVGLQAGDVAEAVFEPLHPRLVVEPFREYPVLGRFVV</sequence>
<dbReference type="PANTHER" id="PTHR44830:SF1">
    <property type="entry name" value="TR-TYPE G DOMAIN-CONTAINING PROTEIN"/>
    <property type="match status" value="1"/>
</dbReference>